<accession>A0ABQ7GFE2</accession>
<name>A0ABQ7GFE2_DUNSA</name>
<feature type="domain" description="DUF1664" evidence="2">
    <location>
        <begin position="213"/>
        <end position="312"/>
    </location>
</feature>
<proteinExistence type="predicted"/>
<evidence type="ECO:0000313" key="3">
    <source>
        <dbReference type="EMBL" id="KAF5833322.1"/>
    </source>
</evidence>
<feature type="region of interest" description="Disordered" evidence="1">
    <location>
        <begin position="371"/>
        <end position="393"/>
    </location>
</feature>
<feature type="region of interest" description="Disordered" evidence="1">
    <location>
        <begin position="125"/>
        <end position="149"/>
    </location>
</feature>
<dbReference type="InterPro" id="IPR012458">
    <property type="entry name" value="DUF1664"/>
</dbReference>
<dbReference type="Pfam" id="PF07889">
    <property type="entry name" value="DUF1664"/>
    <property type="match status" value="1"/>
</dbReference>
<comment type="caution">
    <text evidence="3">The sequence shown here is derived from an EMBL/GenBank/DDBJ whole genome shotgun (WGS) entry which is preliminary data.</text>
</comment>
<protein>
    <recommendedName>
        <fullName evidence="2">DUF1664 domain-containing protein</fullName>
    </recommendedName>
</protein>
<sequence>MVPKVLEVPKVLKVPMVPKVRTSRILEVPKEYLGTRTRYRYPWNQAKWYRVYEYCQCGLANEGNYLTAEEGSARSDLGASACNTLAAMERRLGLCVCGYLMAGAAAKAYGMRKSNSSWAWNAERSLSGSSGTTNVRESPVEHISRRSTDTPVSFDAGGLTHAALTMHQICAQVDVLRGEVSSLTSMVSELNAGKPSIVLHQLSWHRGWSILYSGIASGACLYLYCKLTGTRLKDLLLFSHGSMIAFSNAVQEGLSNVRAEMRRQKEEFLKMVSMLGNKQDHLQHSQEQLMEKQQDTELVLQRVDGNVDVLVAKASYTIDKVKHVDGKLQDVGKGVQAANQGIYFLMAAFSEFDSKIRLHRSRALQSLHRSWKGYSSSGGSIADPPYGSSTTSSLDNMEAAKAWRASSIT</sequence>
<evidence type="ECO:0000259" key="2">
    <source>
        <dbReference type="Pfam" id="PF07889"/>
    </source>
</evidence>
<organism evidence="3 4">
    <name type="scientific">Dunaliella salina</name>
    <name type="common">Green alga</name>
    <name type="synonym">Protococcus salinus</name>
    <dbReference type="NCBI Taxonomy" id="3046"/>
    <lineage>
        <taxon>Eukaryota</taxon>
        <taxon>Viridiplantae</taxon>
        <taxon>Chlorophyta</taxon>
        <taxon>core chlorophytes</taxon>
        <taxon>Chlorophyceae</taxon>
        <taxon>CS clade</taxon>
        <taxon>Chlamydomonadales</taxon>
        <taxon>Dunaliellaceae</taxon>
        <taxon>Dunaliella</taxon>
    </lineage>
</organism>
<reference evidence="3" key="1">
    <citation type="submission" date="2017-08" db="EMBL/GenBank/DDBJ databases">
        <authorList>
            <person name="Polle J.E."/>
            <person name="Barry K."/>
            <person name="Cushman J."/>
            <person name="Schmutz J."/>
            <person name="Tran D."/>
            <person name="Hathwaick L.T."/>
            <person name="Yim W.C."/>
            <person name="Jenkins J."/>
            <person name="Mckie-Krisberg Z.M."/>
            <person name="Prochnik S."/>
            <person name="Lindquist E."/>
            <person name="Dockter R.B."/>
            <person name="Adam C."/>
            <person name="Molina H."/>
            <person name="Bunkerborg J."/>
            <person name="Jin E."/>
            <person name="Buchheim M."/>
            <person name="Magnuson J."/>
        </authorList>
    </citation>
    <scope>NUCLEOTIDE SEQUENCE</scope>
    <source>
        <strain evidence="3">CCAP 19/18</strain>
    </source>
</reference>
<gene>
    <name evidence="3" type="ORF">DUNSADRAFT_10443</name>
</gene>
<evidence type="ECO:0000313" key="4">
    <source>
        <dbReference type="Proteomes" id="UP000815325"/>
    </source>
</evidence>
<evidence type="ECO:0000256" key="1">
    <source>
        <dbReference type="SAM" id="MobiDB-lite"/>
    </source>
</evidence>
<feature type="compositionally biased region" description="Basic and acidic residues" evidence="1">
    <location>
        <begin position="138"/>
        <end position="148"/>
    </location>
</feature>
<feature type="compositionally biased region" description="Polar residues" evidence="1">
    <location>
        <begin position="125"/>
        <end position="136"/>
    </location>
</feature>
<dbReference type="Proteomes" id="UP000815325">
    <property type="component" value="Unassembled WGS sequence"/>
</dbReference>
<keyword evidence="4" id="KW-1185">Reference proteome</keyword>
<dbReference type="EMBL" id="MU069818">
    <property type="protein sequence ID" value="KAF5833322.1"/>
    <property type="molecule type" value="Genomic_DNA"/>
</dbReference>